<feature type="region of interest" description="Disordered" evidence="3">
    <location>
        <begin position="1"/>
        <end position="30"/>
    </location>
</feature>
<dbReference type="PANTHER" id="PTHR34039:SF1">
    <property type="entry name" value="UPF0102 PROTEIN YRAN"/>
    <property type="match status" value="1"/>
</dbReference>
<dbReference type="GO" id="GO:0003676">
    <property type="term" value="F:nucleic acid binding"/>
    <property type="evidence" value="ECO:0007669"/>
    <property type="project" value="InterPro"/>
</dbReference>
<comment type="similarity">
    <text evidence="1 2">Belongs to the UPF0102 family.</text>
</comment>
<feature type="compositionally biased region" description="Polar residues" evidence="3">
    <location>
        <begin position="15"/>
        <end position="24"/>
    </location>
</feature>
<dbReference type="RefSeq" id="WP_082019002.1">
    <property type="nucleotide sequence ID" value="NZ_CP014869.1"/>
</dbReference>
<dbReference type="InterPro" id="IPR011335">
    <property type="entry name" value="Restrct_endonuc-II-like"/>
</dbReference>
<dbReference type="EMBL" id="JTJZ01000020">
    <property type="protein sequence ID" value="KHS52050.1"/>
    <property type="molecule type" value="Genomic_DNA"/>
</dbReference>
<dbReference type="Pfam" id="PF02021">
    <property type="entry name" value="UPF0102"/>
    <property type="match status" value="1"/>
</dbReference>
<dbReference type="PANTHER" id="PTHR34039">
    <property type="entry name" value="UPF0102 PROTEIN YRAN"/>
    <property type="match status" value="1"/>
</dbReference>
<evidence type="ECO:0000256" key="2">
    <source>
        <dbReference type="HAMAP-Rule" id="MF_00048"/>
    </source>
</evidence>
<protein>
    <recommendedName>
        <fullName evidence="2">UPF0102 protein AE0388_2600</fullName>
    </recommendedName>
</protein>
<organism evidence="4 5">
    <name type="scientific">Brevibacterium linens</name>
    <dbReference type="NCBI Taxonomy" id="1703"/>
    <lineage>
        <taxon>Bacteria</taxon>
        <taxon>Bacillati</taxon>
        <taxon>Actinomycetota</taxon>
        <taxon>Actinomycetes</taxon>
        <taxon>Micrococcales</taxon>
        <taxon>Brevibacteriaceae</taxon>
        <taxon>Brevibacterium</taxon>
    </lineage>
</organism>
<name>A0A0B8ZZS5_BRELN</name>
<dbReference type="OrthoDB" id="9794876at2"/>
<dbReference type="SUPFAM" id="SSF52980">
    <property type="entry name" value="Restriction endonuclease-like"/>
    <property type="match status" value="1"/>
</dbReference>
<dbReference type="PATRIC" id="fig|1703.6.peg.2505"/>
<dbReference type="CDD" id="cd20736">
    <property type="entry name" value="PoNe_Nuclease"/>
    <property type="match status" value="1"/>
</dbReference>
<gene>
    <name evidence="4" type="ORF">AE0388_2600</name>
</gene>
<dbReference type="NCBIfam" id="TIGR00252">
    <property type="entry name" value="YraN family protein"/>
    <property type="match status" value="1"/>
</dbReference>
<keyword evidence="5" id="KW-1185">Reference proteome</keyword>
<evidence type="ECO:0000313" key="4">
    <source>
        <dbReference type="EMBL" id="KHS52050.1"/>
    </source>
</evidence>
<evidence type="ECO:0000313" key="5">
    <source>
        <dbReference type="Proteomes" id="UP000031488"/>
    </source>
</evidence>
<dbReference type="Proteomes" id="UP000031488">
    <property type="component" value="Unassembled WGS sequence"/>
</dbReference>
<dbReference type="NCBIfam" id="NF009154">
    <property type="entry name" value="PRK12497.3-3"/>
    <property type="match status" value="1"/>
</dbReference>
<sequence length="145" mass="15926">MGRTRTPGRARAPGQTRTGKSTRTAKGLRKQALGSRGEDLAAAFLEDAGLVVLKRNFRCARGELDIIARDGDTAVFVEVKTRRTAMLGSPLEAVTRTKLARIRTLAGIWLSGQDEFFPATRIDALGIIMEPRVQYFHCPNIQVDS</sequence>
<dbReference type="NCBIfam" id="NF009150">
    <property type="entry name" value="PRK12497.1-3"/>
    <property type="match status" value="1"/>
</dbReference>
<dbReference type="Gene3D" id="3.40.1350.10">
    <property type="match status" value="1"/>
</dbReference>
<dbReference type="AlphaFoldDB" id="A0A0B8ZZS5"/>
<dbReference type="InterPro" id="IPR003509">
    <property type="entry name" value="UPF0102_YraN-like"/>
</dbReference>
<proteinExistence type="inferred from homology"/>
<evidence type="ECO:0000256" key="1">
    <source>
        <dbReference type="ARBA" id="ARBA00006738"/>
    </source>
</evidence>
<evidence type="ECO:0000256" key="3">
    <source>
        <dbReference type="SAM" id="MobiDB-lite"/>
    </source>
</evidence>
<dbReference type="InterPro" id="IPR011856">
    <property type="entry name" value="tRNA_endonuc-like_dom_sf"/>
</dbReference>
<accession>A0A0B8ZZS5</accession>
<reference evidence="4 5" key="1">
    <citation type="submission" date="2014-11" db="EMBL/GenBank/DDBJ databases">
        <title>Draft Genome Sequence of Brevibacterium linens AE038-8.</title>
        <authorList>
            <person name="Maizel D."/>
            <person name="Utturkar S.M."/>
            <person name="Brown S.D."/>
            <person name="Ferrero M."/>
            <person name="Rosen B.P."/>
        </authorList>
    </citation>
    <scope>NUCLEOTIDE SEQUENCE [LARGE SCALE GENOMIC DNA]</scope>
    <source>
        <strain evidence="4 5">AE038-8</strain>
    </source>
</reference>
<comment type="caution">
    <text evidence="4">The sequence shown here is derived from an EMBL/GenBank/DDBJ whole genome shotgun (WGS) entry which is preliminary data.</text>
</comment>
<dbReference type="HAMAP" id="MF_00048">
    <property type="entry name" value="UPF0102"/>
    <property type="match status" value="1"/>
</dbReference>